<dbReference type="RefSeq" id="WP_062533144.1">
    <property type="nucleotide sequence ID" value="NZ_CP012678.1"/>
</dbReference>
<dbReference type="Pfam" id="PF07566">
    <property type="entry name" value="DUF1543"/>
    <property type="match status" value="1"/>
</dbReference>
<dbReference type="KEGG" id="pur:AOC03_00700"/>
<gene>
    <name evidence="2" type="ORF">AOC03_00700</name>
</gene>
<organism evidence="2 3">
    <name type="scientific">Psychrobacter urativorans</name>
    <dbReference type="NCBI Taxonomy" id="45610"/>
    <lineage>
        <taxon>Bacteria</taxon>
        <taxon>Pseudomonadati</taxon>
        <taxon>Pseudomonadota</taxon>
        <taxon>Gammaproteobacteria</taxon>
        <taxon>Moraxellales</taxon>
        <taxon>Moraxellaceae</taxon>
        <taxon>Psychrobacter</taxon>
    </lineage>
</organism>
<evidence type="ECO:0000259" key="1">
    <source>
        <dbReference type="Pfam" id="PF07566"/>
    </source>
</evidence>
<dbReference type="AlphaFoldDB" id="A0A0M4SVQ7"/>
<dbReference type="Gene3D" id="3.10.20.10">
    <property type="match status" value="2"/>
</dbReference>
<dbReference type="InterPro" id="IPR011440">
    <property type="entry name" value="DUF1543"/>
</dbReference>
<dbReference type="EMBL" id="CP012678">
    <property type="protein sequence ID" value="ALF58748.1"/>
    <property type="molecule type" value="Genomic_DNA"/>
</dbReference>
<proteinExistence type="predicted"/>
<dbReference type="OrthoDB" id="850243at2"/>
<accession>A0A0M4SVQ7</accession>
<protein>
    <recommendedName>
        <fullName evidence="1">DUF1543 domain-containing protein</fullName>
    </recommendedName>
</protein>
<keyword evidence="3" id="KW-1185">Reference proteome</keyword>
<feature type="domain" description="DUF1543" evidence="1">
    <location>
        <begin position="17"/>
        <end position="65"/>
    </location>
</feature>
<evidence type="ECO:0000313" key="2">
    <source>
        <dbReference type="EMBL" id="ALF58748.1"/>
    </source>
</evidence>
<dbReference type="STRING" id="45610.AOC03_00700"/>
<name>A0A0M4SVQ7_9GAMM</name>
<dbReference type="Proteomes" id="UP000059847">
    <property type="component" value="Chromosome"/>
</dbReference>
<evidence type="ECO:0000313" key="3">
    <source>
        <dbReference type="Proteomes" id="UP000059847"/>
    </source>
</evidence>
<reference evidence="2 3" key="1">
    <citation type="submission" date="2015-09" db="EMBL/GenBank/DDBJ databases">
        <title>Complete genome of Psychrobacter urativorans R10.10B.</title>
        <authorList>
            <person name="See-Too W.S."/>
            <person name="Chan K.G."/>
        </authorList>
    </citation>
    <scope>NUCLEOTIDE SEQUENCE [LARGE SCALE GENOMIC DNA]</scope>
    <source>
        <strain evidence="2 3">R10.10B</strain>
    </source>
</reference>
<sequence length="212" mass="24037">MPTLFMIKIGGRPKGRLIEQHDMFFGVGDHIGDFVDAINVHWPEVKNKWHLDAYRQVTVVNNHRIQWQPTTELQKVATQKTDADSNATSLKLYFINLGGYLAGEFEEYHHKLLIVAPTQADAVKQAKKSAFYQHYSFSDKDTPFNAASHIDDKQQVDIDEIYDVNDLLIGGRLSILPLADADTDIGILQEDKSYIGYLSLKKLQNLSESDDT</sequence>